<comment type="pathway">
    <text evidence="2">Protein modification; protein ubiquitination.</text>
</comment>
<dbReference type="RefSeq" id="XP_022238726.1">
    <property type="nucleotide sequence ID" value="XM_022383018.1"/>
</dbReference>
<dbReference type="GeneID" id="106457173"/>
<evidence type="ECO:0000256" key="2">
    <source>
        <dbReference type="ARBA" id="ARBA00004906"/>
    </source>
</evidence>
<evidence type="ECO:0000256" key="5">
    <source>
        <dbReference type="ARBA" id="ARBA00022786"/>
    </source>
</evidence>
<evidence type="ECO:0000256" key="3">
    <source>
        <dbReference type="ARBA" id="ARBA00012485"/>
    </source>
</evidence>
<dbReference type="Proteomes" id="UP000694941">
    <property type="component" value="Unplaced"/>
</dbReference>
<keyword evidence="8" id="KW-1185">Reference proteome</keyword>
<dbReference type="CDD" id="cd00078">
    <property type="entry name" value="HECTc"/>
    <property type="match status" value="1"/>
</dbReference>
<dbReference type="Pfam" id="PF00612">
    <property type="entry name" value="IQ"/>
    <property type="match status" value="1"/>
</dbReference>
<dbReference type="PANTHER" id="PTHR45700">
    <property type="entry name" value="UBIQUITIN-PROTEIN LIGASE E3C"/>
    <property type="match status" value="1"/>
</dbReference>
<proteinExistence type="predicted"/>
<dbReference type="InterPro" id="IPR044611">
    <property type="entry name" value="E3A/B/C-like"/>
</dbReference>
<sequence>MYSFEGDFRRRPQVSLGGASKKVPRDELLQRAAVERHQREMSRLRWQSAITIQAAVRGHLARVKEKAIQRKEFDEICKLCGQQSTELQTSHMIRTLIHKIGFFYSHSEDASRLAWLGQLCLRSAVLSQSFASQPDLWLTVIQKLLKLNLSHLATVVTSSAAIAVPLRLLEVFTDPKMYMHTSEGTTHTVVSPLEKLWLHLTREGYFGKLRIVMENRVPGFLEQSATPPIPLAASLLSLIIRPLIVCKNLRSKSYVVCKLLQDFFTTPFSPQVELFLLPALAQHSDILAADTLISALLDTEGHSKGMSLSLEPTPWLLYSLLYLMSSQTASLSSSVVVRYLNVLQHLTTALPSVLGSVVGITSDERDSLEEEDLVMEDVQNKDSEKLKKIAEDSVVMLNQPIHVQVLIHDAELQSCSQEFLVPLCRVCHVLLSYHKLAIHQFRLLYTLAFNPGFLRHLWESVVTSSIPSVFDSPTPILQLLSRGLALPQPYMEMFLPQLTVFCALFSHLMPTLHEVEFYEDEIDGSSVTRMPFSLSELVSLSLALRDVCLGLIELAYPDTKPSVNEHYKHVVQSVSEECSVNTQLLVQAWLQLFKEAVGLLHQLYSRDSQRQFCPQNHWIAKHISIPVNRPTDLRFGSRRSRSYTPFVGLRALTREQLEEEGPPMSTTEIRHMTILRELPFVVPFTDRVKIFQSLVLKDKVDNQGEMSNFLMGPSIQVLIRRNYIYEDAFDKLSPENEPNLKPRMRVQVVNQAGVDEAGVDGGGIFREFLNELLKTAFDPNRGFFKTTHDRLLYPNPGVHLLVENFTKHYYFIGRMLGKAMYENMLVELPFAAFFLAKILGKETADVDIHHLASLDPIMYRNLLYLKTYDGDVSDLGLDFTVLNSELGENQVIELISEGSNTPVTESNRIRYIHLMADYKLNKQIRPQCAAFKQGLANVINLEWLRMFDPKELQILISGANVPIDLIDLRNNTNYSGGYTADHPVIQMFWKVAEEFDEKERRQLLKFVTSCSRPPLLGFKELSPSFCIQNAGSELDRLPTASTCMNLLKLPEFKDMETLRLKLMYAIKSGAGFELS</sequence>
<evidence type="ECO:0000259" key="7">
    <source>
        <dbReference type="PROSITE" id="PS50237"/>
    </source>
</evidence>
<evidence type="ECO:0000256" key="6">
    <source>
        <dbReference type="PROSITE-ProRule" id="PRU00104"/>
    </source>
</evidence>
<name>A0ABM1S521_LIMPO</name>
<dbReference type="InterPro" id="IPR000569">
    <property type="entry name" value="HECT_dom"/>
</dbReference>
<dbReference type="InterPro" id="IPR000048">
    <property type="entry name" value="IQ_motif_EF-hand-BS"/>
</dbReference>
<dbReference type="EC" id="2.3.2.26" evidence="3"/>
<protein>
    <recommendedName>
        <fullName evidence="3">HECT-type E3 ubiquitin transferase</fullName>
        <ecNumber evidence="3">2.3.2.26</ecNumber>
    </recommendedName>
</protein>
<keyword evidence="4" id="KW-0808">Transferase</keyword>
<evidence type="ECO:0000313" key="10">
    <source>
        <dbReference type="RefSeq" id="XP_022238726.1"/>
    </source>
</evidence>
<dbReference type="InterPro" id="IPR035983">
    <property type="entry name" value="Hect_E3_ubiquitin_ligase"/>
</dbReference>
<dbReference type="PANTHER" id="PTHR45700:SF2">
    <property type="entry name" value="UBIQUITIN-PROTEIN LIGASE E3C"/>
    <property type="match status" value="1"/>
</dbReference>
<dbReference type="SMART" id="SM00119">
    <property type="entry name" value="HECTc"/>
    <property type="match status" value="1"/>
</dbReference>
<dbReference type="PROSITE" id="PS50237">
    <property type="entry name" value="HECT"/>
    <property type="match status" value="1"/>
</dbReference>
<dbReference type="CDD" id="cd23767">
    <property type="entry name" value="IQCD"/>
    <property type="match status" value="1"/>
</dbReference>
<evidence type="ECO:0000256" key="4">
    <source>
        <dbReference type="ARBA" id="ARBA00022679"/>
    </source>
</evidence>
<evidence type="ECO:0000313" key="9">
    <source>
        <dbReference type="RefSeq" id="XP_013772023.1"/>
    </source>
</evidence>
<evidence type="ECO:0000313" key="8">
    <source>
        <dbReference type="Proteomes" id="UP000694941"/>
    </source>
</evidence>
<comment type="catalytic activity">
    <reaction evidence="1">
        <text>S-ubiquitinyl-[E2 ubiquitin-conjugating enzyme]-L-cysteine + [acceptor protein]-L-lysine = [E2 ubiquitin-conjugating enzyme]-L-cysteine + N(6)-ubiquitinyl-[acceptor protein]-L-lysine.</text>
        <dbReference type="EC" id="2.3.2.26"/>
    </reaction>
</comment>
<reference evidence="9 10" key="1">
    <citation type="submission" date="2025-05" db="UniProtKB">
        <authorList>
            <consortium name="RefSeq"/>
        </authorList>
    </citation>
    <scope>IDENTIFICATION</scope>
    <source>
        <tissue evidence="9 10">Muscle</tissue>
    </source>
</reference>
<accession>A0ABM1S521</accession>
<keyword evidence="5 6" id="KW-0833">Ubl conjugation pathway</keyword>
<dbReference type="RefSeq" id="XP_013772023.1">
    <property type="nucleotide sequence ID" value="XM_013916569.2"/>
</dbReference>
<gene>
    <name evidence="9 10" type="primary">LOC106457173</name>
</gene>
<evidence type="ECO:0000256" key="1">
    <source>
        <dbReference type="ARBA" id="ARBA00000885"/>
    </source>
</evidence>
<dbReference type="Pfam" id="PF00632">
    <property type="entry name" value="HECT"/>
    <property type="match status" value="1"/>
</dbReference>
<organism evidence="8 10">
    <name type="scientific">Limulus polyphemus</name>
    <name type="common">Atlantic horseshoe crab</name>
    <dbReference type="NCBI Taxonomy" id="6850"/>
    <lineage>
        <taxon>Eukaryota</taxon>
        <taxon>Metazoa</taxon>
        <taxon>Ecdysozoa</taxon>
        <taxon>Arthropoda</taxon>
        <taxon>Chelicerata</taxon>
        <taxon>Merostomata</taxon>
        <taxon>Xiphosura</taxon>
        <taxon>Limulidae</taxon>
        <taxon>Limulus</taxon>
    </lineage>
</organism>
<feature type="active site" description="Glycyl thioester intermediate" evidence="6">
    <location>
        <position position="1043"/>
    </location>
</feature>
<dbReference type="Gene3D" id="3.90.1750.10">
    <property type="entry name" value="Hect, E3 ligase catalytic domains"/>
    <property type="match status" value="1"/>
</dbReference>
<feature type="domain" description="HECT" evidence="7">
    <location>
        <begin position="736"/>
        <end position="1075"/>
    </location>
</feature>
<dbReference type="PROSITE" id="PS50096">
    <property type="entry name" value="IQ"/>
    <property type="match status" value="1"/>
</dbReference>
<dbReference type="Gene3D" id="3.30.2160.10">
    <property type="entry name" value="Hect, E3 ligase catalytic domain"/>
    <property type="match status" value="1"/>
</dbReference>
<dbReference type="SUPFAM" id="SSF56204">
    <property type="entry name" value="Hect, E3 ligase catalytic domain"/>
    <property type="match status" value="1"/>
</dbReference>
<dbReference type="Gene3D" id="3.30.2410.10">
    <property type="entry name" value="Hect, E3 ligase catalytic domain"/>
    <property type="match status" value="1"/>
</dbReference>